<dbReference type="EMBL" id="LCHQ01000028">
    <property type="protein sequence ID" value="KKT37631.1"/>
    <property type="molecule type" value="Genomic_DNA"/>
</dbReference>
<evidence type="ECO:0000313" key="1">
    <source>
        <dbReference type="EMBL" id="KKT37631.1"/>
    </source>
</evidence>
<sequence>MSKTKMIVKEDQILVDVEMVFKEIEEAGGDWKKVRSEFEAYLKQLKVEGSDEK</sequence>
<evidence type="ECO:0000313" key="2">
    <source>
        <dbReference type="Proteomes" id="UP000034097"/>
    </source>
</evidence>
<name>A0A0G1GRF4_9BACT</name>
<proteinExistence type="predicted"/>
<dbReference type="AlphaFoldDB" id="A0A0G1GRF4"/>
<reference evidence="1 2" key="1">
    <citation type="journal article" date="2015" name="Nature">
        <title>rRNA introns, odd ribosomes, and small enigmatic genomes across a large radiation of phyla.</title>
        <authorList>
            <person name="Brown C.T."/>
            <person name="Hug L.A."/>
            <person name="Thomas B.C."/>
            <person name="Sharon I."/>
            <person name="Castelle C.J."/>
            <person name="Singh A."/>
            <person name="Wilkins M.J."/>
            <person name="Williams K.H."/>
            <person name="Banfield J.F."/>
        </authorList>
    </citation>
    <scope>NUCLEOTIDE SEQUENCE [LARGE SCALE GENOMIC DNA]</scope>
</reference>
<accession>A0A0G1GRF4</accession>
<organism evidence="1 2">
    <name type="scientific">Candidatus Collierbacteria bacterium GW2011_GWF1_44_12</name>
    <dbReference type="NCBI Taxonomy" id="1618402"/>
    <lineage>
        <taxon>Bacteria</taxon>
        <taxon>Candidatus Collieribacteriota</taxon>
    </lineage>
</organism>
<comment type="caution">
    <text evidence="1">The sequence shown here is derived from an EMBL/GenBank/DDBJ whole genome shotgun (WGS) entry which is preliminary data.</text>
</comment>
<dbReference type="Proteomes" id="UP000034097">
    <property type="component" value="Unassembled WGS sequence"/>
</dbReference>
<gene>
    <name evidence="1" type="ORF">UW26_C0028G0006</name>
</gene>
<protein>
    <submittedName>
        <fullName evidence="1">Uncharacterized protein</fullName>
    </submittedName>
</protein>